<dbReference type="AlphaFoldDB" id="A0A6G0W9X0"/>
<proteinExistence type="predicted"/>
<protein>
    <submittedName>
        <fullName evidence="1">Uncharacterized protein</fullName>
    </submittedName>
</protein>
<gene>
    <name evidence="1" type="ORF">Ae201684_017300</name>
</gene>
<evidence type="ECO:0000313" key="2">
    <source>
        <dbReference type="Proteomes" id="UP000481153"/>
    </source>
</evidence>
<evidence type="ECO:0000313" key="1">
    <source>
        <dbReference type="EMBL" id="KAF0723920.1"/>
    </source>
</evidence>
<dbReference type="VEuPathDB" id="FungiDB:AeMF1_016080"/>
<name>A0A6G0W9X0_9STRA</name>
<keyword evidence="2" id="KW-1185">Reference proteome</keyword>
<accession>A0A6G0W9X0</accession>
<comment type="caution">
    <text evidence="1">The sequence shown here is derived from an EMBL/GenBank/DDBJ whole genome shotgun (WGS) entry which is preliminary data.</text>
</comment>
<dbReference type="EMBL" id="VJMJ01000292">
    <property type="protein sequence ID" value="KAF0723920.1"/>
    <property type="molecule type" value="Genomic_DNA"/>
</dbReference>
<reference evidence="1 2" key="1">
    <citation type="submission" date="2019-07" db="EMBL/GenBank/DDBJ databases">
        <title>Genomics analysis of Aphanomyces spp. identifies a new class of oomycete effector associated with host adaptation.</title>
        <authorList>
            <person name="Gaulin E."/>
        </authorList>
    </citation>
    <scope>NUCLEOTIDE SEQUENCE [LARGE SCALE GENOMIC DNA]</scope>
    <source>
        <strain evidence="1 2">ATCC 201684</strain>
    </source>
</reference>
<organism evidence="1 2">
    <name type="scientific">Aphanomyces euteiches</name>
    <dbReference type="NCBI Taxonomy" id="100861"/>
    <lineage>
        <taxon>Eukaryota</taxon>
        <taxon>Sar</taxon>
        <taxon>Stramenopiles</taxon>
        <taxon>Oomycota</taxon>
        <taxon>Saprolegniomycetes</taxon>
        <taxon>Saprolegniales</taxon>
        <taxon>Verrucalvaceae</taxon>
        <taxon>Aphanomyces</taxon>
    </lineage>
</organism>
<dbReference type="SUPFAM" id="SSF48403">
    <property type="entry name" value="Ankyrin repeat"/>
    <property type="match status" value="1"/>
</dbReference>
<sequence length="185" mass="21328">MLHLTPPPPSSRGYDAYSLAFHESFVLPLDLIVVAADMEAYISKSEQERELLCNELSFLSPPYLPRGRLCMWIREFGVLGIARIFRYRPHLLNEDFAVYFAYAGRIDLLRFIHSKGIYLTSRATVVAATRGHLEVVKFLCEVSYWHALARVRASYLGHYDVVEYLENYEYVHELSSGCTPVLQPY</sequence>
<dbReference type="Proteomes" id="UP000481153">
    <property type="component" value="Unassembled WGS sequence"/>
</dbReference>
<dbReference type="InterPro" id="IPR036770">
    <property type="entry name" value="Ankyrin_rpt-contain_sf"/>
</dbReference>